<evidence type="ECO:0000313" key="17">
    <source>
        <dbReference type="EMBL" id="CAH7674788.1"/>
    </source>
</evidence>
<dbReference type="Pfam" id="PF00076">
    <property type="entry name" value="RRM_1"/>
    <property type="match status" value="1"/>
</dbReference>
<dbReference type="InterPro" id="IPR032297">
    <property type="entry name" value="Torus"/>
</dbReference>
<feature type="domain" description="C3H1-type" evidence="16">
    <location>
        <begin position="94"/>
        <end position="121"/>
    </location>
</feature>
<evidence type="ECO:0000256" key="4">
    <source>
        <dbReference type="ARBA" id="ARBA00022723"/>
    </source>
</evidence>
<evidence type="ECO:0000256" key="9">
    <source>
        <dbReference type="ARBA" id="ARBA00023187"/>
    </source>
</evidence>
<feature type="compositionally biased region" description="Basic and acidic residues" evidence="14">
    <location>
        <begin position="35"/>
        <end position="47"/>
    </location>
</feature>
<feature type="region of interest" description="Disordered" evidence="14">
    <location>
        <begin position="1"/>
        <end position="47"/>
    </location>
</feature>
<dbReference type="Pfam" id="PF16131">
    <property type="entry name" value="Torus"/>
    <property type="match status" value="1"/>
</dbReference>
<dbReference type="InterPro" id="IPR039171">
    <property type="entry name" value="Cwc2/Slt11"/>
</dbReference>
<dbReference type="PANTHER" id="PTHR14089:SF2">
    <property type="entry name" value="PRE-MRNA-SPLICING FACTOR CWC2"/>
    <property type="match status" value="1"/>
</dbReference>
<feature type="region of interest" description="Disordered" evidence="14">
    <location>
        <begin position="277"/>
        <end position="338"/>
    </location>
</feature>
<dbReference type="SMART" id="SM00360">
    <property type="entry name" value="RRM"/>
    <property type="match status" value="1"/>
</dbReference>
<comment type="similarity">
    <text evidence="2">Belongs to the RRM CWC2 family.</text>
</comment>
<feature type="zinc finger region" description="C3H1-type" evidence="13">
    <location>
        <begin position="94"/>
        <end position="121"/>
    </location>
</feature>
<dbReference type="SUPFAM" id="SSF90229">
    <property type="entry name" value="CCCH zinc finger"/>
    <property type="match status" value="1"/>
</dbReference>
<dbReference type="GO" id="GO:0071007">
    <property type="term" value="C:U2-type catalytic step 2 spliceosome"/>
    <property type="evidence" value="ECO:0007669"/>
    <property type="project" value="TreeGrafter"/>
</dbReference>
<dbReference type="GO" id="GO:0006397">
    <property type="term" value="P:mRNA processing"/>
    <property type="evidence" value="ECO:0007669"/>
    <property type="project" value="UniProtKB-KW"/>
</dbReference>
<evidence type="ECO:0000313" key="18">
    <source>
        <dbReference type="Proteomes" id="UP001153365"/>
    </source>
</evidence>
<proteinExistence type="inferred from homology"/>
<dbReference type="GO" id="GO:0000974">
    <property type="term" value="C:Prp19 complex"/>
    <property type="evidence" value="ECO:0007669"/>
    <property type="project" value="TreeGrafter"/>
</dbReference>
<feature type="compositionally biased region" description="Basic and acidic residues" evidence="14">
    <location>
        <begin position="327"/>
        <end position="336"/>
    </location>
</feature>
<dbReference type="GO" id="GO:0071006">
    <property type="term" value="C:U2-type catalytic step 1 spliceosome"/>
    <property type="evidence" value="ECO:0007669"/>
    <property type="project" value="TreeGrafter"/>
</dbReference>
<feature type="domain" description="RRM" evidence="15">
    <location>
        <begin position="158"/>
        <end position="232"/>
    </location>
</feature>
<evidence type="ECO:0000256" key="12">
    <source>
        <dbReference type="PROSITE-ProRule" id="PRU00176"/>
    </source>
</evidence>
<evidence type="ECO:0000256" key="14">
    <source>
        <dbReference type="SAM" id="MobiDB-lite"/>
    </source>
</evidence>
<organism evidence="17 18">
    <name type="scientific">Phakopsora pachyrhizi</name>
    <name type="common">Asian soybean rust disease fungus</name>
    <dbReference type="NCBI Taxonomy" id="170000"/>
    <lineage>
        <taxon>Eukaryota</taxon>
        <taxon>Fungi</taxon>
        <taxon>Dikarya</taxon>
        <taxon>Basidiomycota</taxon>
        <taxon>Pucciniomycotina</taxon>
        <taxon>Pucciniomycetes</taxon>
        <taxon>Pucciniales</taxon>
        <taxon>Phakopsoraceae</taxon>
        <taxon>Phakopsora</taxon>
    </lineage>
</organism>
<keyword evidence="9" id="KW-0508">mRNA splicing</keyword>
<dbReference type="PROSITE" id="PS50103">
    <property type="entry name" value="ZF_C3H1"/>
    <property type="match status" value="1"/>
</dbReference>
<keyword evidence="4 13" id="KW-0479">Metal-binding</keyword>
<dbReference type="FunFam" id="3.30.70.330:FF:000502">
    <property type="entry name" value="Pre-mRNA-splicing factor cwc2, putative"/>
    <property type="match status" value="1"/>
</dbReference>
<feature type="compositionally biased region" description="Low complexity" evidence="14">
    <location>
        <begin position="300"/>
        <end position="310"/>
    </location>
</feature>
<dbReference type="Proteomes" id="UP001153365">
    <property type="component" value="Unassembled WGS sequence"/>
</dbReference>
<keyword evidence="7 13" id="KW-0862">Zinc</keyword>
<protein>
    <recommendedName>
        <fullName evidence="19">Pre-mRNA-splicing factor CWC2</fullName>
    </recommendedName>
</protein>
<dbReference type="InterPro" id="IPR000504">
    <property type="entry name" value="RRM_dom"/>
</dbReference>
<evidence type="ECO:0000256" key="11">
    <source>
        <dbReference type="ARBA" id="ARBA00023306"/>
    </source>
</evidence>
<dbReference type="GO" id="GO:0008270">
    <property type="term" value="F:zinc ion binding"/>
    <property type="evidence" value="ECO:0007669"/>
    <property type="project" value="UniProtKB-KW"/>
</dbReference>
<dbReference type="Gene3D" id="3.30.70.330">
    <property type="match status" value="1"/>
</dbReference>
<keyword evidence="5" id="KW-0747">Spliceosome</keyword>
<evidence type="ECO:0008006" key="19">
    <source>
        <dbReference type="Google" id="ProtNLM"/>
    </source>
</evidence>
<keyword evidence="10" id="KW-0539">Nucleus</keyword>
<evidence type="ECO:0000256" key="8">
    <source>
        <dbReference type="ARBA" id="ARBA00022884"/>
    </source>
</evidence>
<evidence type="ECO:0000256" key="6">
    <source>
        <dbReference type="ARBA" id="ARBA00022771"/>
    </source>
</evidence>
<dbReference type="InterPro" id="IPR034181">
    <property type="entry name" value="Cwc2_RRM"/>
</dbReference>
<accession>A0AAV0B0A8</accession>
<keyword evidence="6 13" id="KW-0863">Zinc-finger</keyword>
<dbReference type="InterPro" id="IPR036855">
    <property type="entry name" value="Znf_CCCH_sf"/>
</dbReference>
<dbReference type="GO" id="GO:0036002">
    <property type="term" value="F:pre-mRNA binding"/>
    <property type="evidence" value="ECO:0007669"/>
    <property type="project" value="TreeGrafter"/>
</dbReference>
<dbReference type="CDD" id="cd12360">
    <property type="entry name" value="RRM_cwf2"/>
    <property type="match status" value="1"/>
</dbReference>
<keyword evidence="3" id="KW-0507">mRNA processing</keyword>
<dbReference type="InterPro" id="IPR012677">
    <property type="entry name" value="Nucleotide-bd_a/b_plait_sf"/>
</dbReference>
<evidence type="ECO:0000256" key="3">
    <source>
        <dbReference type="ARBA" id="ARBA00022664"/>
    </source>
</evidence>
<keyword evidence="8 12" id="KW-0694">RNA-binding</keyword>
<dbReference type="InterPro" id="IPR035979">
    <property type="entry name" value="RBD_domain_sf"/>
</dbReference>
<evidence type="ECO:0000256" key="10">
    <source>
        <dbReference type="ARBA" id="ARBA00023242"/>
    </source>
</evidence>
<dbReference type="InterPro" id="IPR000571">
    <property type="entry name" value="Znf_CCCH"/>
</dbReference>
<evidence type="ECO:0000259" key="15">
    <source>
        <dbReference type="PROSITE" id="PS50102"/>
    </source>
</evidence>
<evidence type="ECO:0000256" key="2">
    <source>
        <dbReference type="ARBA" id="ARBA00008024"/>
    </source>
</evidence>
<evidence type="ECO:0000256" key="1">
    <source>
        <dbReference type="ARBA" id="ARBA00004123"/>
    </source>
</evidence>
<dbReference type="GO" id="GO:0017070">
    <property type="term" value="F:U6 snRNA binding"/>
    <property type="evidence" value="ECO:0007669"/>
    <property type="project" value="TreeGrafter"/>
</dbReference>
<comment type="subcellular location">
    <subcellularLocation>
        <location evidence="1">Nucleus</location>
    </subcellularLocation>
</comment>
<dbReference type="GO" id="GO:0008380">
    <property type="term" value="P:RNA splicing"/>
    <property type="evidence" value="ECO:0007669"/>
    <property type="project" value="UniProtKB-KW"/>
</dbReference>
<dbReference type="EMBL" id="CALTRL010002132">
    <property type="protein sequence ID" value="CAH7674788.1"/>
    <property type="molecule type" value="Genomic_DNA"/>
</dbReference>
<dbReference type="PANTHER" id="PTHR14089">
    <property type="entry name" value="PRE-MRNA-SPLICING FACTOR RBM22"/>
    <property type="match status" value="1"/>
</dbReference>
<keyword evidence="11" id="KW-0131">Cell cycle</keyword>
<evidence type="ECO:0000256" key="13">
    <source>
        <dbReference type="PROSITE-ProRule" id="PRU00723"/>
    </source>
</evidence>
<dbReference type="SUPFAM" id="SSF54928">
    <property type="entry name" value="RNA-binding domain, RBD"/>
    <property type="match status" value="1"/>
</dbReference>
<feature type="compositionally biased region" description="Basic residues" evidence="14">
    <location>
        <begin position="22"/>
        <end position="34"/>
    </location>
</feature>
<comment type="caution">
    <text evidence="17">The sequence shown here is derived from an EMBL/GenBank/DDBJ whole genome shotgun (WGS) entry which is preliminary data.</text>
</comment>
<evidence type="ECO:0000256" key="7">
    <source>
        <dbReference type="ARBA" id="ARBA00022833"/>
    </source>
</evidence>
<dbReference type="AlphaFoldDB" id="A0AAV0B0A8"/>
<sequence>MSETTISSEKTPQQQQPNGQPIRKKVKRRPARKQVTHEEAAAIKKQPEQSSQTYNIWYNKWAGGDRLDSINQKEKSKTRCKISTDAGYTRADGGNNQYCCLYFARGCCPYGSDCTYLHRLPNPSSLLADSSLDVFGREKHSNYRDDMGGVGSFSRMNRTLYIGRLKEVSNIEHLLEAHFQEWGEIERVRVLNGRGCGFVTYVSELGAQFAKEAMMCQSIVDEEILNVRWATEDPNPSAKRKEHARLIQIGSEAIGAKLNPDLVDAIEALDELESSDRSNDFYSNKSKKCRLKSPSPPPSSTHTISTATPSNIPPPLPTTISLNGVTSKKDFDEEKPPPLISAQALDGLKQLAAKRILNQENTSKQTLSNLADYGSDSE</sequence>
<dbReference type="PROSITE" id="PS50102">
    <property type="entry name" value="RRM"/>
    <property type="match status" value="1"/>
</dbReference>
<evidence type="ECO:0000256" key="5">
    <source>
        <dbReference type="ARBA" id="ARBA00022728"/>
    </source>
</evidence>
<keyword evidence="18" id="KW-1185">Reference proteome</keyword>
<feature type="compositionally biased region" description="Polar residues" evidence="14">
    <location>
        <begin position="1"/>
        <end position="19"/>
    </location>
</feature>
<evidence type="ECO:0000259" key="16">
    <source>
        <dbReference type="PROSITE" id="PS50103"/>
    </source>
</evidence>
<reference evidence="17" key="1">
    <citation type="submission" date="2022-06" db="EMBL/GenBank/DDBJ databases">
        <authorList>
            <consortium name="SYNGENTA / RWTH Aachen University"/>
        </authorList>
    </citation>
    <scope>NUCLEOTIDE SEQUENCE</scope>
</reference>
<name>A0AAV0B0A8_PHAPC</name>
<gene>
    <name evidence="17" type="ORF">PPACK8108_LOCUS9723</name>
</gene>